<keyword evidence="5 7" id="KW-0408">Iron</keyword>
<keyword evidence="2 7" id="KW-0813">Transport</keyword>
<evidence type="ECO:0000256" key="4">
    <source>
        <dbReference type="ARBA" id="ARBA00022989"/>
    </source>
</evidence>
<dbReference type="HAMAP" id="MF_01207">
    <property type="entry name" value="MsrQ"/>
    <property type="match status" value="1"/>
</dbReference>
<keyword evidence="7" id="KW-0288">FMN</keyword>
<feature type="transmembrane region" description="Helical" evidence="7">
    <location>
        <begin position="149"/>
        <end position="171"/>
    </location>
</feature>
<dbReference type="RefSeq" id="WP_171321228.1">
    <property type="nucleotide sequence ID" value="NZ_JABFBC010000001.1"/>
</dbReference>
<comment type="similarity">
    <text evidence="7">Belongs to the MsrQ family.</text>
</comment>
<comment type="subcellular location">
    <subcellularLocation>
        <location evidence="7">Cell membrane</location>
        <topology evidence="7">Multi-pass membrane protein</topology>
    </subcellularLocation>
    <subcellularLocation>
        <location evidence="1">Membrane</location>
        <topology evidence="1">Multi-pass membrane protein</topology>
    </subcellularLocation>
</comment>
<evidence type="ECO:0000256" key="5">
    <source>
        <dbReference type="ARBA" id="ARBA00023004"/>
    </source>
</evidence>
<evidence type="ECO:0000313" key="9">
    <source>
        <dbReference type="EMBL" id="NNU78806.1"/>
    </source>
</evidence>
<evidence type="ECO:0000313" key="10">
    <source>
        <dbReference type="Proteomes" id="UP000572377"/>
    </source>
</evidence>
<dbReference type="GO" id="GO:0005886">
    <property type="term" value="C:plasma membrane"/>
    <property type="evidence" value="ECO:0007669"/>
    <property type="project" value="UniProtKB-SubCell"/>
</dbReference>
<keyword evidence="6 7" id="KW-0472">Membrane</keyword>
<keyword evidence="7" id="KW-0349">Heme</keyword>
<name>A0A849KXZ7_9RHOB</name>
<evidence type="ECO:0000256" key="1">
    <source>
        <dbReference type="ARBA" id="ARBA00004141"/>
    </source>
</evidence>
<dbReference type="GO" id="GO:0030091">
    <property type="term" value="P:protein repair"/>
    <property type="evidence" value="ECO:0007669"/>
    <property type="project" value="UniProtKB-UniRule"/>
</dbReference>
<dbReference type="Proteomes" id="UP000572377">
    <property type="component" value="Unassembled WGS sequence"/>
</dbReference>
<feature type="domain" description="Ferric oxidoreductase" evidence="8">
    <location>
        <begin position="52"/>
        <end position="163"/>
    </location>
</feature>
<comment type="function">
    <text evidence="7">Part of the MsrPQ system that repairs oxidized periplasmic proteins containing methionine sulfoxide residues (Met-O), using respiratory chain electrons. Thus protects these proteins from oxidative-stress damage caused by reactive species of oxygen and chlorine generated by the host defense mechanisms. MsrPQ is essential for the maintenance of envelope integrity under bleach stress, rescuing a wide series of structurally unrelated periplasmic proteins from methionine oxidation. MsrQ provides electrons for reduction to the reductase catalytic subunit MsrP, using the quinone pool of the respiratory chain.</text>
</comment>
<gene>
    <name evidence="7 9" type="primary">msrQ</name>
    <name evidence="9" type="ORF">HMH01_00005</name>
</gene>
<accession>A0A849KXZ7</accession>
<reference evidence="9 10" key="1">
    <citation type="submission" date="2020-05" db="EMBL/GenBank/DDBJ databases">
        <title>Gimesia benthica sp. nov., a novel planctomycete isolated from a deep-sea water sample of the Northwest Indian Ocean.</title>
        <authorList>
            <person name="Wang J."/>
            <person name="Ruan C."/>
            <person name="Song L."/>
            <person name="Zhu Y."/>
            <person name="Li A."/>
            <person name="Zheng X."/>
            <person name="Wang L."/>
            <person name="Lu Z."/>
            <person name="Huang Y."/>
            <person name="Du W."/>
            <person name="Zhou Y."/>
            <person name="Huang L."/>
            <person name="Dai X."/>
        </authorList>
    </citation>
    <scope>NUCLEOTIDE SEQUENCE [LARGE SCALE GENOMIC DNA]</scope>
    <source>
        <strain evidence="9 10">YYQ-30</strain>
    </source>
</reference>
<keyword evidence="10" id="KW-1185">Reference proteome</keyword>
<feature type="transmembrane region" description="Helical" evidence="7">
    <location>
        <begin position="16"/>
        <end position="34"/>
    </location>
</feature>
<dbReference type="InterPro" id="IPR022837">
    <property type="entry name" value="MsrQ-like"/>
</dbReference>
<evidence type="ECO:0000256" key="3">
    <source>
        <dbReference type="ARBA" id="ARBA00022692"/>
    </source>
</evidence>
<dbReference type="GO" id="GO:0046872">
    <property type="term" value="F:metal ion binding"/>
    <property type="evidence" value="ECO:0007669"/>
    <property type="project" value="UniProtKB-KW"/>
</dbReference>
<dbReference type="AlphaFoldDB" id="A0A849KXZ7"/>
<feature type="transmembrane region" description="Helical" evidence="7">
    <location>
        <begin position="120"/>
        <end position="137"/>
    </location>
</feature>
<keyword evidence="7" id="KW-0479">Metal-binding</keyword>
<comment type="cofactor">
    <cofactor evidence="7">
        <name>FMN</name>
        <dbReference type="ChEBI" id="CHEBI:58210"/>
    </cofactor>
    <text evidence="7">Binds 1 FMN per subunit.</text>
</comment>
<dbReference type="Pfam" id="PF01794">
    <property type="entry name" value="Ferric_reduct"/>
    <property type="match status" value="1"/>
</dbReference>
<dbReference type="PANTHER" id="PTHR36964:SF1">
    <property type="entry name" value="PROTEIN-METHIONINE-SULFOXIDE REDUCTASE HEME-BINDING SUBUNIT MSRQ"/>
    <property type="match status" value="1"/>
</dbReference>
<dbReference type="GO" id="GO:0010181">
    <property type="term" value="F:FMN binding"/>
    <property type="evidence" value="ECO:0007669"/>
    <property type="project" value="UniProtKB-UniRule"/>
</dbReference>
<keyword evidence="4 7" id="KW-1133">Transmembrane helix</keyword>
<keyword evidence="3 7" id="KW-0812">Transmembrane</keyword>
<protein>
    <recommendedName>
        <fullName evidence="7">Protein-methionine-sulfoxide reductase heme-binding subunit MsrQ</fullName>
    </recommendedName>
    <alternativeName>
        <fullName evidence="7">Flavocytochrome MsrQ</fullName>
    </alternativeName>
</protein>
<feature type="transmembrane region" description="Helical" evidence="7">
    <location>
        <begin position="54"/>
        <end position="71"/>
    </location>
</feature>
<dbReference type="InterPro" id="IPR013130">
    <property type="entry name" value="Fe3_Rdtase_TM_dom"/>
</dbReference>
<evidence type="ECO:0000259" key="8">
    <source>
        <dbReference type="Pfam" id="PF01794"/>
    </source>
</evidence>
<keyword evidence="7" id="KW-1003">Cell membrane</keyword>
<keyword evidence="7" id="KW-0285">Flavoprotein</keyword>
<comment type="caution">
    <text evidence="9">The sequence shown here is derived from an EMBL/GenBank/DDBJ whole genome shotgun (WGS) entry which is preliminary data.</text>
</comment>
<evidence type="ECO:0000256" key="7">
    <source>
        <dbReference type="HAMAP-Rule" id="MF_01207"/>
    </source>
</evidence>
<dbReference type="PANTHER" id="PTHR36964">
    <property type="entry name" value="PROTEIN-METHIONINE-SULFOXIDE REDUCTASE HEME-BINDING SUBUNIT MSRQ"/>
    <property type="match status" value="1"/>
</dbReference>
<organism evidence="9 10">
    <name type="scientific">Halovulum dunhuangense</name>
    <dbReference type="NCBI Taxonomy" id="1505036"/>
    <lineage>
        <taxon>Bacteria</taxon>
        <taxon>Pseudomonadati</taxon>
        <taxon>Pseudomonadota</taxon>
        <taxon>Alphaproteobacteria</taxon>
        <taxon>Rhodobacterales</taxon>
        <taxon>Paracoccaceae</taxon>
        <taxon>Halovulum</taxon>
    </lineage>
</organism>
<proteinExistence type="inferred from homology"/>
<keyword evidence="7" id="KW-0249">Electron transport</keyword>
<evidence type="ECO:0000256" key="6">
    <source>
        <dbReference type="ARBA" id="ARBA00023136"/>
    </source>
</evidence>
<dbReference type="GO" id="GO:0009055">
    <property type="term" value="F:electron transfer activity"/>
    <property type="evidence" value="ECO:0007669"/>
    <property type="project" value="UniProtKB-UniRule"/>
</dbReference>
<feature type="transmembrane region" description="Helical" evidence="7">
    <location>
        <begin position="83"/>
        <end position="100"/>
    </location>
</feature>
<sequence length="207" mass="23337">MTLAQRINGSLRRVPTWPGYVLGVIPAAWLWYLGLTGGLGPEPVKALEHELGKIALQLLVASLCVSPILWVARVNLIRFRRMIGLLAFFYVVMHFAVYLFLDLRLNWAQIGEDLTKRPYIILGAISLLALIPVALTSNDRSVRRLGSALWGRIHWLVYPASIGAAAHYLWLVKAWPLEPILYLAIMVGLVAWRPLRKAARTRQRQVA</sequence>
<dbReference type="NCBIfam" id="NF003833">
    <property type="entry name" value="PRK05419.1-5"/>
    <property type="match status" value="1"/>
</dbReference>
<dbReference type="EMBL" id="JABFBC010000001">
    <property type="protein sequence ID" value="NNU78806.1"/>
    <property type="molecule type" value="Genomic_DNA"/>
</dbReference>
<comment type="cofactor">
    <cofactor evidence="7">
        <name>heme b</name>
        <dbReference type="ChEBI" id="CHEBI:60344"/>
    </cofactor>
    <text evidence="7">Binds 1 heme b (iron(II)-protoporphyrin IX) group per subunit.</text>
</comment>
<dbReference type="GO" id="GO:0020037">
    <property type="term" value="F:heme binding"/>
    <property type="evidence" value="ECO:0007669"/>
    <property type="project" value="UniProtKB-UniRule"/>
</dbReference>
<feature type="transmembrane region" description="Helical" evidence="7">
    <location>
        <begin position="177"/>
        <end position="195"/>
    </location>
</feature>
<evidence type="ECO:0000256" key="2">
    <source>
        <dbReference type="ARBA" id="ARBA00022448"/>
    </source>
</evidence>
<dbReference type="GO" id="GO:0016679">
    <property type="term" value="F:oxidoreductase activity, acting on diphenols and related substances as donors"/>
    <property type="evidence" value="ECO:0007669"/>
    <property type="project" value="TreeGrafter"/>
</dbReference>
<comment type="subunit">
    <text evidence="7">Heterodimer of a catalytic subunit (MsrP) and a heme-binding subunit (MsrQ).</text>
</comment>